<keyword evidence="4" id="KW-1133">Transmembrane helix</keyword>
<dbReference type="KEGG" id="tah:SU86_003025"/>
<evidence type="ECO:0000256" key="1">
    <source>
        <dbReference type="ARBA" id="ARBA00005695"/>
    </source>
</evidence>
<keyword evidence="2" id="KW-0813">Transport</keyword>
<evidence type="ECO:0000313" key="7">
    <source>
        <dbReference type="Proteomes" id="UP000266745"/>
    </source>
</evidence>
<dbReference type="EMBL" id="CP011097">
    <property type="protein sequence ID" value="AJZ75516.1"/>
    <property type="molecule type" value="Genomic_DNA"/>
</dbReference>
<evidence type="ECO:0000259" key="5">
    <source>
        <dbReference type="Pfam" id="PF00496"/>
    </source>
</evidence>
<dbReference type="PANTHER" id="PTHR30290:SF9">
    <property type="entry name" value="OLIGOPEPTIDE-BINDING PROTEIN APPA"/>
    <property type="match status" value="1"/>
</dbReference>
<dbReference type="OrthoDB" id="194307at2157"/>
<dbReference type="GeneID" id="24875361"/>
<sequence>MKILVVFVFVFLFGVNLAFAEKGTFVDTIQFIQYLDESTAIEEVKKKNLDIYYSRIPAELIQDTDTQNLQIHYTTGGSFSILVNPAEGEKFNPFSIQKIRFALNYLIDRKLIVDELMSGYGVVMSSNYGPYDPDFLLIVSEIEKFHFRYNPELANSMITQGLVEAGAQKIDGKWMYGNEPITVTFFIRNDDPVRNSIGEVISSELEKIGFTVKKDFGDLNKAYVLVYGSDPADLAWSLYTEGYAGRSAFVKYDPLGLAQMYAPWYSNMPGFNNPQYWNYKNPQLDGVTQKIYSSNYTSYEQRAVLIREATTLGVNESVRIFLAAKIDPFVVNKDIKGVINDFGGGIQTRFTPINSRSDEPTLKIGVKQIYQGAWNPVRGLADAYSKNIWDTLYDPGMFKNPYSGQNFPVRQDWKVETAGPNQKLDVPSDAISWDPTLQKWVSSNGKKAISKVTYDLVWSNWHNGQKMDMNDVLYSIYFAQEWGSAQTPDDKTFDPEYTPTASQSAKTLIAVRPIDDDTIEVYVDFWHFDESEIADWGGVWVTMPWEVMTAMEQAVLDGKASFSRTDAQAKSLNWFSLIIPRDAQLVRQYLEEFSASGVVPKSLQGFENDANSRYAGTILWIEQKNHAVISNGPFYLDSYSPEARTITIKSFDDPTYPYPAGYWSKFEDVSLPQITDISVPEKIAKGITLDIPITTVHATDLYYFVNDGTGAEVTSGIIPIQNDFAQILLSPEITSSMDGGNDLKVYAISDSVLKPDIYTTSFSVLDSIDDEFEETILSQEKTKAQLDYGPIFIILGLIIVGTVLYVRKSRKRRLIH</sequence>
<keyword evidence="4" id="KW-0812">Transmembrane</keyword>
<dbReference type="PANTHER" id="PTHR30290">
    <property type="entry name" value="PERIPLASMIC BINDING COMPONENT OF ABC TRANSPORTER"/>
    <property type="match status" value="1"/>
</dbReference>
<proteinExistence type="inferred from homology"/>
<evidence type="ECO:0000256" key="3">
    <source>
        <dbReference type="ARBA" id="ARBA00022729"/>
    </source>
</evidence>
<dbReference type="Gene3D" id="3.40.190.10">
    <property type="entry name" value="Periplasmic binding protein-like II"/>
    <property type="match status" value="2"/>
</dbReference>
<keyword evidence="3" id="KW-0732">Signal</keyword>
<dbReference type="InterPro" id="IPR000914">
    <property type="entry name" value="SBP_5_dom"/>
</dbReference>
<dbReference type="GO" id="GO:0015833">
    <property type="term" value="P:peptide transport"/>
    <property type="evidence" value="ECO:0007669"/>
    <property type="project" value="TreeGrafter"/>
</dbReference>
<comment type="similarity">
    <text evidence="1">Belongs to the bacterial solute-binding protein 5 family.</text>
</comment>
<dbReference type="GO" id="GO:1904680">
    <property type="term" value="F:peptide transmembrane transporter activity"/>
    <property type="evidence" value="ECO:0007669"/>
    <property type="project" value="TreeGrafter"/>
</dbReference>
<evidence type="ECO:0000313" key="6">
    <source>
        <dbReference type="EMBL" id="AJZ75516.1"/>
    </source>
</evidence>
<feature type="transmembrane region" description="Helical" evidence="4">
    <location>
        <begin position="788"/>
        <end position="806"/>
    </location>
</feature>
<accession>A0A3G1B1P4</accession>
<dbReference type="Gene3D" id="3.10.105.10">
    <property type="entry name" value="Dipeptide-binding Protein, Domain 3"/>
    <property type="match status" value="1"/>
</dbReference>
<dbReference type="AlphaFoldDB" id="A0A3G1B1P4"/>
<dbReference type="Pfam" id="PF00496">
    <property type="entry name" value="SBP_bac_5"/>
    <property type="match status" value="1"/>
</dbReference>
<evidence type="ECO:0000256" key="4">
    <source>
        <dbReference type="SAM" id="Phobius"/>
    </source>
</evidence>
<dbReference type="Proteomes" id="UP000266745">
    <property type="component" value="Chromosome"/>
</dbReference>
<reference evidence="6 7" key="1">
    <citation type="journal article" date="2016" name="Sci. Rep.">
        <title>A novel ammonia-oxidizing archaeon from wastewater treatment plant: Its enrichment, physiological and genomic characteristics.</title>
        <authorList>
            <person name="Li Y."/>
            <person name="Ding K."/>
            <person name="Wen X."/>
            <person name="Zhang B."/>
            <person name="Shen B."/>
            <person name="Yang Y."/>
        </authorList>
    </citation>
    <scope>NUCLEOTIDE SEQUENCE [LARGE SCALE GENOMIC DNA]</scope>
    <source>
        <strain evidence="6 7">SAT1</strain>
    </source>
</reference>
<name>A0A3G1B1P4_9ARCH</name>
<keyword evidence="7" id="KW-1185">Reference proteome</keyword>
<organism evidence="6 7">
    <name type="scientific">Candidatus Nitrosotenuis cloacae</name>
    <dbReference type="NCBI Taxonomy" id="1603555"/>
    <lineage>
        <taxon>Archaea</taxon>
        <taxon>Nitrososphaerota</taxon>
        <taxon>Candidatus Nitrosotenuis</taxon>
    </lineage>
</organism>
<feature type="domain" description="Solute-binding protein family 5" evidence="5">
    <location>
        <begin position="26"/>
        <end position="223"/>
    </location>
</feature>
<protein>
    <submittedName>
        <fullName evidence="6">ABC transporter substrate-binding protein</fullName>
    </submittedName>
</protein>
<dbReference type="RefSeq" id="WP_048188212.1">
    <property type="nucleotide sequence ID" value="NZ_CP011097.1"/>
</dbReference>
<dbReference type="STRING" id="1603555.SU86_003025"/>
<evidence type="ECO:0000256" key="2">
    <source>
        <dbReference type="ARBA" id="ARBA00022448"/>
    </source>
</evidence>
<keyword evidence="4" id="KW-0472">Membrane</keyword>
<dbReference type="SUPFAM" id="SSF53850">
    <property type="entry name" value="Periplasmic binding protein-like II"/>
    <property type="match status" value="1"/>
</dbReference>
<gene>
    <name evidence="6" type="ORF">SU86_003025</name>
</gene>
<dbReference type="InterPro" id="IPR039424">
    <property type="entry name" value="SBP_5"/>
</dbReference>